<organism evidence="1 2">
    <name type="scientific">Apiospora rasikravindrae</name>
    <dbReference type="NCBI Taxonomy" id="990691"/>
    <lineage>
        <taxon>Eukaryota</taxon>
        <taxon>Fungi</taxon>
        <taxon>Dikarya</taxon>
        <taxon>Ascomycota</taxon>
        <taxon>Pezizomycotina</taxon>
        <taxon>Sordariomycetes</taxon>
        <taxon>Xylariomycetidae</taxon>
        <taxon>Amphisphaeriales</taxon>
        <taxon>Apiosporaceae</taxon>
        <taxon>Apiospora</taxon>
    </lineage>
</organism>
<sequence length="157" mass="16713">MRSVVDLVNNKATRTESYSIRQCLVGKGSAGSEEATAVETWKSVLLRCGVQSHEVDPYDVVLPQFPLSTASQMIGGRVQRPGGLMVIGEDGPTAGTVAISKGLGAAGRDPSTGLRKYLAQIAIAMIAACEVQLRQFTVRLRSLVSKVGSLRARERLA</sequence>
<proteinExistence type="predicted"/>
<keyword evidence="2" id="KW-1185">Reference proteome</keyword>
<accession>A0ABR1SGG0</accession>
<reference evidence="1 2" key="1">
    <citation type="submission" date="2023-01" db="EMBL/GenBank/DDBJ databases">
        <title>Analysis of 21 Apiospora genomes using comparative genomics revels a genus with tremendous synthesis potential of carbohydrate active enzymes and secondary metabolites.</title>
        <authorList>
            <person name="Sorensen T."/>
        </authorList>
    </citation>
    <scope>NUCLEOTIDE SEQUENCE [LARGE SCALE GENOMIC DNA]</scope>
    <source>
        <strain evidence="1 2">CBS 33761</strain>
    </source>
</reference>
<comment type="caution">
    <text evidence="1">The sequence shown here is derived from an EMBL/GenBank/DDBJ whole genome shotgun (WGS) entry which is preliminary data.</text>
</comment>
<dbReference type="EMBL" id="JAQQWK010000010">
    <property type="protein sequence ID" value="KAK8030102.1"/>
    <property type="molecule type" value="Genomic_DNA"/>
</dbReference>
<evidence type="ECO:0000313" key="1">
    <source>
        <dbReference type="EMBL" id="KAK8030102.1"/>
    </source>
</evidence>
<name>A0ABR1SGG0_9PEZI</name>
<dbReference type="Proteomes" id="UP001444661">
    <property type="component" value="Unassembled WGS sequence"/>
</dbReference>
<evidence type="ECO:0000313" key="2">
    <source>
        <dbReference type="Proteomes" id="UP001444661"/>
    </source>
</evidence>
<protein>
    <submittedName>
        <fullName evidence="1">Uncharacterized protein</fullName>
    </submittedName>
</protein>
<gene>
    <name evidence="1" type="ORF">PG993_011393</name>
</gene>